<feature type="compositionally biased region" description="Basic and acidic residues" evidence="1">
    <location>
        <begin position="215"/>
        <end position="225"/>
    </location>
</feature>
<dbReference type="KEGG" id="mtea:DK419_05480"/>
<dbReference type="RefSeq" id="WP_109958192.1">
    <property type="nucleotide sequence ID" value="NZ_CP029553.1"/>
</dbReference>
<feature type="compositionally biased region" description="Basic residues" evidence="1">
    <location>
        <begin position="288"/>
        <end position="297"/>
    </location>
</feature>
<evidence type="ECO:0008006" key="4">
    <source>
        <dbReference type="Google" id="ProtNLM"/>
    </source>
</evidence>
<gene>
    <name evidence="2" type="ORF">DK419_05480</name>
</gene>
<feature type="compositionally biased region" description="Pro residues" evidence="1">
    <location>
        <begin position="202"/>
        <end position="214"/>
    </location>
</feature>
<proteinExistence type="predicted"/>
<feature type="compositionally biased region" description="Low complexity" evidence="1">
    <location>
        <begin position="226"/>
        <end position="238"/>
    </location>
</feature>
<feature type="region of interest" description="Disordered" evidence="1">
    <location>
        <begin position="200"/>
        <end position="297"/>
    </location>
</feature>
<evidence type="ECO:0000256" key="1">
    <source>
        <dbReference type="SAM" id="MobiDB-lite"/>
    </source>
</evidence>
<dbReference type="OrthoDB" id="9805588at2"/>
<organism evidence="2 3">
    <name type="scientific">Methylobacterium terrae</name>
    <dbReference type="NCBI Taxonomy" id="2202827"/>
    <lineage>
        <taxon>Bacteria</taxon>
        <taxon>Pseudomonadati</taxon>
        <taxon>Pseudomonadota</taxon>
        <taxon>Alphaproteobacteria</taxon>
        <taxon>Hyphomicrobiales</taxon>
        <taxon>Methylobacteriaceae</taxon>
        <taxon>Methylobacterium</taxon>
    </lineage>
</organism>
<reference evidence="2 3" key="1">
    <citation type="submission" date="2018-05" db="EMBL/GenBank/DDBJ databases">
        <title>Complete Genome Sequence of Methylobacterium sp. 17Sr1-28.</title>
        <authorList>
            <person name="Srinivasan S."/>
        </authorList>
    </citation>
    <scope>NUCLEOTIDE SEQUENCE [LARGE SCALE GENOMIC DNA]</scope>
    <source>
        <strain evidence="2 3">17Sr1-28</strain>
    </source>
</reference>
<dbReference type="Proteomes" id="UP000245444">
    <property type="component" value="Chromosome"/>
</dbReference>
<evidence type="ECO:0000313" key="3">
    <source>
        <dbReference type="Proteomes" id="UP000245444"/>
    </source>
</evidence>
<dbReference type="Gene3D" id="2.40.320.10">
    <property type="entry name" value="Hypothetical Protein Pfu-838710-001"/>
    <property type="match status" value="1"/>
</dbReference>
<dbReference type="AlphaFoldDB" id="A0A2U8WHW8"/>
<protein>
    <recommendedName>
        <fullName evidence="4">CYTH domain-containing protein</fullName>
    </recommendedName>
</protein>
<dbReference type="EMBL" id="CP029553">
    <property type="protein sequence ID" value="AWN45834.1"/>
    <property type="molecule type" value="Genomic_DNA"/>
</dbReference>
<name>A0A2U8WHW8_9HYPH</name>
<evidence type="ECO:0000313" key="2">
    <source>
        <dbReference type="EMBL" id="AWN45834.1"/>
    </source>
</evidence>
<accession>A0A2U8WHW8</accession>
<keyword evidence="3" id="KW-1185">Reference proteome</keyword>
<sequence>MTLVRRFQVAPALVRLIRKERGSSRITEGYFPPQSGRTSFVRVDGGQCHLVLVTSDNGASSEERTEVPRAHGDALLDVCAGRAAYDRTQVALGNGCDALIDRYVAPGNVDVVTVVFDNPDEASGFPVPPWFGPEVSADQAYEGRSIALQGVPHPGEIALSNAALDAVLDLIEPRYGFGRYAAPSRNGEETGVVNALRRIATPPAPEPAPPPPEPEPVHEPVHQAVHEPAPPQAEASPETAPPPLPPEPHPDTRIDDVIESLSQALGAAVPGGDAARDDGTPAFERWTVRPRRTQPTP</sequence>